<dbReference type="PANTHER" id="PTHR43072:SF23">
    <property type="entry name" value="UPF0039 PROTEIN C11D3.02C"/>
    <property type="match status" value="1"/>
</dbReference>
<dbReference type="AlphaFoldDB" id="A0A3E3K6S8"/>
<evidence type="ECO:0000313" key="4">
    <source>
        <dbReference type="EMBL" id="RGE90310.1"/>
    </source>
</evidence>
<protein>
    <submittedName>
        <fullName evidence="4">GNAT family N-acetyltransferase</fullName>
    </submittedName>
</protein>
<organism evidence="4 5">
    <name type="scientific">Sellimonas intestinalis</name>
    <dbReference type="NCBI Taxonomy" id="1653434"/>
    <lineage>
        <taxon>Bacteria</taxon>
        <taxon>Bacillati</taxon>
        <taxon>Bacillota</taxon>
        <taxon>Clostridia</taxon>
        <taxon>Lachnospirales</taxon>
        <taxon>Lachnospiraceae</taxon>
        <taxon>Sellimonas</taxon>
    </lineage>
</organism>
<dbReference type="PANTHER" id="PTHR43072">
    <property type="entry name" value="N-ACETYLTRANSFERASE"/>
    <property type="match status" value="1"/>
</dbReference>
<reference evidence="4 5" key="1">
    <citation type="submission" date="2018-08" db="EMBL/GenBank/DDBJ databases">
        <title>A genome reference for cultivated species of the human gut microbiota.</title>
        <authorList>
            <person name="Zou Y."/>
            <person name="Xue W."/>
            <person name="Luo G."/>
        </authorList>
    </citation>
    <scope>NUCLEOTIDE SEQUENCE [LARGE SCALE GENOMIC DNA]</scope>
    <source>
        <strain evidence="4 5">AF37-2AT</strain>
    </source>
</reference>
<sequence length="185" mass="21701">MTVRTASPWDAEQILAVYAPYVEHTAITFEYEVPDLEEFQKRIGTTLQRYPYLVSERGKEIVGFAYLSPFKGRAAYDWSAEVSIYVKDSMRKCGIGRRLYEEIERIAREQHLLNLNACIGYPEKEDEYLTKNSVQFHAHMGYQMVGEFHKSGYKFGRWYNMVWMEKMIGEHKGNPEPFLPFSELS</sequence>
<gene>
    <name evidence="4" type="ORF">DW016_01935</name>
</gene>
<evidence type="ECO:0000256" key="1">
    <source>
        <dbReference type="ARBA" id="ARBA00022679"/>
    </source>
</evidence>
<comment type="caution">
    <text evidence="4">The sequence shown here is derived from an EMBL/GenBank/DDBJ whole genome shotgun (WGS) entry which is preliminary data.</text>
</comment>
<name>A0A3E3K6S8_9FIRM</name>
<dbReference type="Pfam" id="PF13420">
    <property type="entry name" value="Acetyltransf_4"/>
    <property type="match status" value="1"/>
</dbReference>
<feature type="domain" description="N-acetyltransferase" evidence="3">
    <location>
        <begin position="1"/>
        <end position="169"/>
    </location>
</feature>
<dbReference type="PROSITE" id="PS51186">
    <property type="entry name" value="GNAT"/>
    <property type="match status" value="1"/>
</dbReference>
<dbReference type="CDD" id="cd04301">
    <property type="entry name" value="NAT_SF"/>
    <property type="match status" value="1"/>
</dbReference>
<dbReference type="OrthoDB" id="9798006at2"/>
<evidence type="ECO:0000259" key="3">
    <source>
        <dbReference type="PROSITE" id="PS51186"/>
    </source>
</evidence>
<keyword evidence="5" id="KW-1185">Reference proteome</keyword>
<dbReference type="Proteomes" id="UP000261080">
    <property type="component" value="Unassembled WGS sequence"/>
</dbReference>
<evidence type="ECO:0000256" key="2">
    <source>
        <dbReference type="ARBA" id="ARBA00023315"/>
    </source>
</evidence>
<dbReference type="EMBL" id="QVLX01000001">
    <property type="protein sequence ID" value="RGE90310.1"/>
    <property type="molecule type" value="Genomic_DNA"/>
</dbReference>
<keyword evidence="2" id="KW-0012">Acyltransferase</keyword>
<dbReference type="InterPro" id="IPR000182">
    <property type="entry name" value="GNAT_dom"/>
</dbReference>
<dbReference type="InterPro" id="IPR016181">
    <property type="entry name" value="Acyl_CoA_acyltransferase"/>
</dbReference>
<keyword evidence="1 4" id="KW-0808">Transferase</keyword>
<dbReference type="GO" id="GO:0016747">
    <property type="term" value="F:acyltransferase activity, transferring groups other than amino-acyl groups"/>
    <property type="evidence" value="ECO:0007669"/>
    <property type="project" value="InterPro"/>
</dbReference>
<dbReference type="Gene3D" id="3.40.630.30">
    <property type="match status" value="1"/>
</dbReference>
<proteinExistence type="predicted"/>
<dbReference type="SUPFAM" id="SSF55729">
    <property type="entry name" value="Acyl-CoA N-acyltransferases (Nat)"/>
    <property type="match status" value="1"/>
</dbReference>
<accession>A0A3E3K6S8</accession>
<evidence type="ECO:0000313" key="5">
    <source>
        <dbReference type="Proteomes" id="UP000261080"/>
    </source>
</evidence>